<dbReference type="SMART" id="SM00935">
    <property type="entry name" value="OmpH"/>
    <property type="match status" value="1"/>
</dbReference>
<protein>
    <recommendedName>
        <fullName evidence="7">Molecular chaperone Skp</fullName>
    </recommendedName>
</protein>
<keyword evidence="2 4" id="KW-0732">Signal</keyword>
<feature type="coiled-coil region" evidence="3">
    <location>
        <begin position="43"/>
        <end position="70"/>
    </location>
</feature>
<dbReference type="GO" id="GO:0050821">
    <property type="term" value="P:protein stabilization"/>
    <property type="evidence" value="ECO:0007669"/>
    <property type="project" value="TreeGrafter"/>
</dbReference>
<evidence type="ECO:0000313" key="6">
    <source>
        <dbReference type="Proteomes" id="UP000078070"/>
    </source>
</evidence>
<organism evidence="5 6">
    <name type="scientific">Marinobacterium aestuarii</name>
    <dbReference type="NCBI Taxonomy" id="1821621"/>
    <lineage>
        <taxon>Bacteria</taxon>
        <taxon>Pseudomonadati</taxon>
        <taxon>Pseudomonadota</taxon>
        <taxon>Gammaproteobacteria</taxon>
        <taxon>Oceanospirillales</taxon>
        <taxon>Oceanospirillaceae</taxon>
        <taxon>Marinobacterium</taxon>
    </lineage>
</organism>
<evidence type="ECO:0000313" key="5">
    <source>
        <dbReference type="EMBL" id="ANG61529.1"/>
    </source>
</evidence>
<dbReference type="Proteomes" id="UP000078070">
    <property type="component" value="Chromosome"/>
</dbReference>
<dbReference type="InterPro" id="IPR005632">
    <property type="entry name" value="Chaperone_Skp"/>
</dbReference>
<name>A0A1A9EVG9_9GAMM</name>
<dbReference type="KEGG" id="mars:A8C75_02930"/>
<dbReference type="Gene3D" id="3.30.910.20">
    <property type="entry name" value="Skp domain"/>
    <property type="match status" value="1"/>
</dbReference>
<dbReference type="PANTHER" id="PTHR35089">
    <property type="entry name" value="CHAPERONE PROTEIN SKP"/>
    <property type="match status" value="1"/>
</dbReference>
<sequence>MNAIRGMLLVLVAVFSLQAAAESIAVLSVEEALLKSKAAATFREGLKRELASEEKQVVEMEKQAKGLQDKLRKNQGLQSSDDAKQLALQFQKAYGQYQKMGQELQQKRAERERDFLQEMRPKLDQVIRDLIKQKGFDVVLAKQATVFIRTELDITPLVIEQLNKL</sequence>
<keyword evidence="3" id="KW-0175">Coiled coil</keyword>
<keyword evidence="6" id="KW-1185">Reference proteome</keyword>
<dbReference type="GO" id="GO:0051082">
    <property type="term" value="F:unfolded protein binding"/>
    <property type="evidence" value="ECO:0007669"/>
    <property type="project" value="InterPro"/>
</dbReference>
<dbReference type="SUPFAM" id="SSF111384">
    <property type="entry name" value="OmpH-like"/>
    <property type="match status" value="1"/>
</dbReference>
<evidence type="ECO:0008006" key="7">
    <source>
        <dbReference type="Google" id="ProtNLM"/>
    </source>
</evidence>
<dbReference type="EMBL" id="CP015839">
    <property type="protein sequence ID" value="ANG61529.1"/>
    <property type="molecule type" value="Genomic_DNA"/>
</dbReference>
<accession>A0A1A9EVG9</accession>
<evidence type="ECO:0000256" key="2">
    <source>
        <dbReference type="ARBA" id="ARBA00022729"/>
    </source>
</evidence>
<feature type="signal peptide" evidence="4">
    <location>
        <begin position="1"/>
        <end position="21"/>
    </location>
</feature>
<gene>
    <name evidence="5" type="ORF">A8C75_02930</name>
</gene>
<dbReference type="STRING" id="1821621.A8C75_02930"/>
<dbReference type="InterPro" id="IPR024930">
    <property type="entry name" value="Skp_dom_sf"/>
</dbReference>
<proteinExistence type="inferred from homology"/>
<dbReference type="GO" id="GO:0005829">
    <property type="term" value="C:cytosol"/>
    <property type="evidence" value="ECO:0007669"/>
    <property type="project" value="TreeGrafter"/>
</dbReference>
<dbReference type="PANTHER" id="PTHR35089:SF1">
    <property type="entry name" value="CHAPERONE PROTEIN SKP"/>
    <property type="match status" value="1"/>
</dbReference>
<evidence type="ECO:0000256" key="3">
    <source>
        <dbReference type="SAM" id="Coils"/>
    </source>
</evidence>
<evidence type="ECO:0000256" key="4">
    <source>
        <dbReference type="SAM" id="SignalP"/>
    </source>
</evidence>
<comment type="similarity">
    <text evidence="1">Belongs to the Skp family.</text>
</comment>
<dbReference type="Pfam" id="PF03938">
    <property type="entry name" value="OmpH"/>
    <property type="match status" value="1"/>
</dbReference>
<reference evidence="5 6" key="2">
    <citation type="journal article" date="2018" name="Int. J. Syst. Evol. Microbiol.">
        <title>Marinobacterium aestuarii sp. nov., a benzene-degrading marine bacterium isolated from estuary sediment.</title>
        <authorList>
            <person name="Bae S.S."/>
            <person name="Jung J."/>
            <person name="Chung D."/>
            <person name="Baek K."/>
        </authorList>
    </citation>
    <scope>NUCLEOTIDE SEQUENCE [LARGE SCALE GENOMIC DNA]</scope>
    <source>
        <strain evidence="5 6">ST58-10</strain>
    </source>
</reference>
<feature type="chain" id="PRO_5008386467" description="Molecular chaperone Skp" evidence="4">
    <location>
        <begin position="22"/>
        <end position="165"/>
    </location>
</feature>
<dbReference type="AlphaFoldDB" id="A0A1A9EVG9"/>
<reference evidence="6" key="1">
    <citation type="submission" date="2016-05" db="EMBL/GenBank/DDBJ databases">
        <authorList>
            <person name="Baek K."/>
            <person name="Yang S.-J."/>
        </authorList>
    </citation>
    <scope>NUCLEOTIDE SEQUENCE [LARGE SCALE GENOMIC DNA]</scope>
    <source>
        <strain evidence="6">ST58-10</strain>
    </source>
</reference>
<dbReference type="RefSeq" id="WP_067377883.1">
    <property type="nucleotide sequence ID" value="NZ_CP015839.1"/>
</dbReference>
<dbReference type="OrthoDB" id="5702594at2"/>
<evidence type="ECO:0000256" key="1">
    <source>
        <dbReference type="ARBA" id="ARBA00009091"/>
    </source>
</evidence>